<evidence type="ECO:0000256" key="8">
    <source>
        <dbReference type="ARBA" id="ARBA00029792"/>
    </source>
</evidence>
<dbReference type="SUPFAM" id="SSF48334">
    <property type="entry name" value="DNA repair protein MutS, domain III"/>
    <property type="match status" value="1"/>
</dbReference>
<evidence type="ECO:0000256" key="3">
    <source>
        <dbReference type="ARBA" id="ARBA00022741"/>
    </source>
</evidence>
<feature type="domain" description="DNA mismatch repair protein MutS core" evidence="11">
    <location>
        <begin position="263"/>
        <end position="569"/>
    </location>
</feature>
<organism evidence="13 14">
    <name type="scientific">Fusarium duplospermum</name>
    <dbReference type="NCBI Taxonomy" id="1325734"/>
    <lineage>
        <taxon>Eukaryota</taxon>
        <taxon>Fungi</taxon>
        <taxon>Dikarya</taxon>
        <taxon>Ascomycota</taxon>
        <taxon>Pezizomycotina</taxon>
        <taxon>Sordariomycetes</taxon>
        <taxon>Hypocreomycetidae</taxon>
        <taxon>Hypocreales</taxon>
        <taxon>Nectriaceae</taxon>
        <taxon>Fusarium</taxon>
        <taxon>Fusarium solani species complex</taxon>
    </lineage>
</organism>
<dbReference type="SUPFAM" id="SSF53150">
    <property type="entry name" value="DNA repair protein MutS, domain II"/>
    <property type="match status" value="1"/>
</dbReference>
<dbReference type="InterPro" id="IPR000432">
    <property type="entry name" value="DNA_mismatch_repair_MutS_C"/>
</dbReference>
<evidence type="ECO:0000256" key="10">
    <source>
        <dbReference type="SAM" id="MobiDB-lite"/>
    </source>
</evidence>
<dbReference type="Gene3D" id="1.10.1420.10">
    <property type="match status" value="1"/>
</dbReference>
<evidence type="ECO:0000256" key="6">
    <source>
        <dbReference type="ARBA" id="ARBA00023254"/>
    </source>
</evidence>
<dbReference type="InterPro" id="IPR036187">
    <property type="entry name" value="DNA_mismatch_repair_MutS_sf"/>
</dbReference>
<dbReference type="SMART" id="SM00534">
    <property type="entry name" value="MUTSac"/>
    <property type="match status" value="1"/>
</dbReference>
<dbReference type="Gene3D" id="3.30.420.110">
    <property type="entry name" value="MutS, connector domain"/>
    <property type="match status" value="1"/>
</dbReference>
<dbReference type="PANTHER" id="PTHR11361">
    <property type="entry name" value="DNA MISMATCH REPAIR PROTEIN MUTS FAMILY MEMBER"/>
    <property type="match status" value="1"/>
</dbReference>
<dbReference type="AlphaFoldDB" id="A0A428P2R5"/>
<name>A0A428P2R5_9HYPO</name>
<keyword evidence="14" id="KW-1185">Reference proteome</keyword>
<dbReference type="PIRSF" id="PIRSF005813">
    <property type="entry name" value="MSH2"/>
    <property type="match status" value="1"/>
</dbReference>
<feature type="region of interest" description="Disordered" evidence="10">
    <location>
        <begin position="1"/>
        <end position="78"/>
    </location>
</feature>
<dbReference type="InterPro" id="IPR011184">
    <property type="entry name" value="DNA_mismatch_repair_Msh2"/>
</dbReference>
<evidence type="ECO:0000256" key="2">
    <source>
        <dbReference type="ARBA" id="ARBA00022151"/>
    </source>
</evidence>
<dbReference type="GO" id="GO:0030983">
    <property type="term" value="F:mismatched DNA binding"/>
    <property type="evidence" value="ECO:0007669"/>
    <property type="project" value="InterPro"/>
</dbReference>
<comment type="similarity">
    <text evidence="1">Belongs to the DNA mismatch repair MutS family. MSH3 subfamily.</text>
</comment>
<dbReference type="FunFam" id="3.40.50.300:FF:000870">
    <property type="entry name" value="MutS protein homolog 4"/>
    <property type="match status" value="1"/>
</dbReference>
<accession>A0A428P2R5</accession>
<dbReference type="Pfam" id="PF05188">
    <property type="entry name" value="MutS_II"/>
    <property type="match status" value="1"/>
</dbReference>
<comment type="caution">
    <text evidence="13">The sequence shown here is derived from an EMBL/GenBank/DDBJ whole genome shotgun (WGS) entry which is preliminary data.</text>
</comment>
<evidence type="ECO:0000259" key="12">
    <source>
        <dbReference type="SMART" id="SM00534"/>
    </source>
</evidence>
<evidence type="ECO:0000259" key="11">
    <source>
        <dbReference type="SMART" id="SM00533"/>
    </source>
</evidence>
<dbReference type="GO" id="GO:0005634">
    <property type="term" value="C:nucleus"/>
    <property type="evidence" value="ECO:0007669"/>
    <property type="project" value="TreeGrafter"/>
</dbReference>
<proteinExistence type="inferred from homology"/>
<evidence type="ECO:0000256" key="7">
    <source>
        <dbReference type="ARBA" id="ARBA00025902"/>
    </source>
</evidence>
<protein>
    <recommendedName>
        <fullName evidence="2 9">DNA mismatch repair protein MSH3</fullName>
    </recommendedName>
    <alternativeName>
        <fullName evidence="2 9">DNA mismatch repair protein MSH3</fullName>
    </alternativeName>
    <alternativeName>
        <fullName evidence="8">MutS protein homolog 3</fullName>
    </alternativeName>
</protein>
<evidence type="ECO:0000256" key="4">
    <source>
        <dbReference type="ARBA" id="ARBA00022840"/>
    </source>
</evidence>
<keyword evidence="3" id="KW-0547">Nucleotide-binding</keyword>
<dbReference type="SMART" id="SM00533">
    <property type="entry name" value="MUTSd"/>
    <property type="match status" value="1"/>
</dbReference>
<dbReference type="GO" id="GO:0007131">
    <property type="term" value="P:reciprocal meiotic recombination"/>
    <property type="evidence" value="ECO:0007669"/>
    <property type="project" value="TreeGrafter"/>
</dbReference>
<comment type="subunit">
    <text evidence="7">Heterodimer consisting of MSH2-MSH3 (MutS beta). Forms a ternary complex with MutL alpha (MLH1-PMS1).</text>
</comment>
<dbReference type="PANTHER" id="PTHR11361:SF21">
    <property type="entry name" value="MUTS PROTEIN HOMOLOG 4"/>
    <property type="match status" value="1"/>
</dbReference>
<dbReference type="InterPro" id="IPR007696">
    <property type="entry name" value="DNA_mismatch_repair_MutS_core"/>
</dbReference>
<keyword evidence="5" id="KW-0238">DNA-binding</keyword>
<feature type="domain" description="DNA mismatch repair proteins mutS family" evidence="12">
    <location>
        <begin position="585"/>
        <end position="777"/>
    </location>
</feature>
<dbReference type="GO" id="GO:0006298">
    <property type="term" value="P:mismatch repair"/>
    <property type="evidence" value="ECO:0007669"/>
    <property type="project" value="InterPro"/>
</dbReference>
<evidence type="ECO:0000256" key="9">
    <source>
        <dbReference type="ARBA" id="ARBA00073774"/>
    </source>
</evidence>
<dbReference type="OrthoDB" id="276261at2759"/>
<dbReference type="STRING" id="1325734.A0A428P2R5"/>
<dbReference type="InterPro" id="IPR045076">
    <property type="entry name" value="MutS"/>
</dbReference>
<dbReference type="InterPro" id="IPR027417">
    <property type="entry name" value="P-loop_NTPase"/>
</dbReference>
<gene>
    <name evidence="13" type="ORF">CEP54_013448</name>
</gene>
<dbReference type="EMBL" id="NKCI01000219">
    <property type="protein sequence ID" value="RSL47332.1"/>
    <property type="molecule type" value="Genomic_DNA"/>
</dbReference>
<dbReference type="SUPFAM" id="SSF52540">
    <property type="entry name" value="P-loop containing nucleoside triphosphate hydrolases"/>
    <property type="match status" value="1"/>
</dbReference>
<dbReference type="Pfam" id="PF00488">
    <property type="entry name" value="MutS_V"/>
    <property type="match status" value="1"/>
</dbReference>
<dbReference type="InterPro" id="IPR036678">
    <property type="entry name" value="MutS_con_dom_sf"/>
</dbReference>
<keyword evidence="6" id="KW-0469">Meiosis</keyword>
<feature type="compositionally biased region" description="Polar residues" evidence="10">
    <location>
        <begin position="68"/>
        <end position="78"/>
    </location>
</feature>
<evidence type="ECO:0000313" key="13">
    <source>
        <dbReference type="EMBL" id="RSL47332.1"/>
    </source>
</evidence>
<feature type="compositionally biased region" description="Low complexity" evidence="10">
    <location>
        <begin position="14"/>
        <end position="28"/>
    </location>
</feature>
<feature type="compositionally biased region" description="Low complexity" evidence="10">
    <location>
        <begin position="49"/>
        <end position="66"/>
    </location>
</feature>
<dbReference type="Gene3D" id="3.40.50.300">
    <property type="entry name" value="P-loop containing nucleotide triphosphate hydrolases"/>
    <property type="match status" value="1"/>
</dbReference>
<evidence type="ECO:0000313" key="14">
    <source>
        <dbReference type="Proteomes" id="UP000288168"/>
    </source>
</evidence>
<evidence type="ECO:0000256" key="1">
    <source>
        <dbReference type="ARBA" id="ARBA00007094"/>
    </source>
</evidence>
<sequence>MDARLRSTPPTHDSWSSSSYFQNQSTPSLPVNERPQSSLSHSTHHIAAGTTPGPSTTRPPTVRPGTAQERSSQNATASSILGLSEAQSIICAVSEARGVTPSVGIAFVNVSIGEVIISQVCDNQSYIRTIHTLQMAAPSRILFMSTACPPNKPSNLYSLVTDLLQESQVGTQDRSAWSESDGLEYISNLAFRDDIEPLKVATQGKFYALSSFAAAMKYIQQHFSISFVPHSLRIQYRPSEDTMMIDISAIQSLEIMQNLRNPKSKDSLFGLMNHTKTPMGARMLRSSILQPSTRADKYITPRYEAIDELTTNEEMFLEIRKVLKGFHDAETILTKLIVIPKTKQIHMVEEQINHVLLLKSFLEAVSELYIALQPAKCNLLVKVRNLCHPELTNRGLDKIRQAIEPDVTYMKSALDLWNQRTFAVRTGINGMLDVARQTYKEQTEEVHKHLDHLNETHGLGASLKYDNEFINVVRKKDKIECQTLALIKLNVRIADAAHEVVVRSDNAVQDLISDLRQEVPHLFKLCESIALVDMVSSFGQLATTRDYVKPEIGAAMALQGARHPVLDKTMDDSFVPNDYFASESYAFHVVTGCNMSGKSTYIRAVALLQIMAQIGSFVPAKFAAFSIVHSIFARVSLDDNIESNLSTFSVEMREMAFILRNIDDKSIAVIDELGRATSNRDGLAIAIAMSEALIQSKASVWFATHFNDLTRALEDRPGVLNLHLASTTSTTADGLPHITMLYKATKGAVGDEHYGINLARAIGLPQGFIDKAEEVAKDLRSKREANKRSSDSSRLLKRRNMILNLWAVLKQARDSGTEEGLPGYLQNLQTEFIHGMENLWSE</sequence>
<dbReference type="GO" id="GO:0005524">
    <property type="term" value="F:ATP binding"/>
    <property type="evidence" value="ECO:0007669"/>
    <property type="project" value="UniProtKB-KW"/>
</dbReference>
<dbReference type="GO" id="GO:0140664">
    <property type="term" value="F:ATP-dependent DNA damage sensor activity"/>
    <property type="evidence" value="ECO:0007669"/>
    <property type="project" value="InterPro"/>
</dbReference>
<dbReference type="Proteomes" id="UP000288168">
    <property type="component" value="Unassembled WGS sequence"/>
</dbReference>
<reference evidence="13 14" key="1">
    <citation type="submission" date="2017-06" db="EMBL/GenBank/DDBJ databases">
        <title>Comparative genomic analysis of Ambrosia Fusariam Clade fungi.</title>
        <authorList>
            <person name="Stajich J.E."/>
            <person name="Carrillo J."/>
            <person name="Kijimoto T."/>
            <person name="Eskalen A."/>
            <person name="O'Donnell K."/>
            <person name="Kasson M."/>
        </authorList>
    </citation>
    <scope>NUCLEOTIDE SEQUENCE [LARGE SCALE GENOMIC DNA]</scope>
    <source>
        <strain evidence="13 14">NRRL62584</strain>
    </source>
</reference>
<evidence type="ECO:0000256" key="5">
    <source>
        <dbReference type="ARBA" id="ARBA00023125"/>
    </source>
</evidence>
<dbReference type="Pfam" id="PF05192">
    <property type="entry name" value="MutS_III"/>
    <property type="match status" value="1"/>
</dbReference>
<dbReference type="InterPro" id="IPR007860">
    <property type="entry name" value="DNA_mmatch_repair_MutS_con_dom"/>
</dbReference>
<keyword evidence="4" id="KW-0067">ATP-binding</keyword>